<organism evidence="4">
    <name type="scientific">bioreactor metagenome</name>
    <dbReference type="NCBI Taxonomy" id="1076179"/>
    <lineage>
        <taxon>unclassified sequences</taxon>
        <taxon>metagenomes</taxon>
        <taxon>ecological metagenomes</taxon>
    </lineage>
</organism>
<keyword evidence="2" id="KW-0812">Transmembrane</keyword>
<name>A0A644ZXN6_9ZZZZ</name>
<dbReference type="EMBL" id="VSSQ01010934">
    <property type="protein sequence ID" value="MPM45582.1"/>
    <property type="molecule type" value="Genomic_DNA"/>
</dbReference>
<feature type="transmembrane region" description="Helical" evidence="2">
    <location>
        <begin position="136"/>
        <end position="156"/>
    </location>
</feature>
<proteinExistence type="predicted"/>
<keyword evidence="2" id="KW-1133">Transmembrane helix</keyword>
<dbReference type="AlphaFoldDB" id="A0A644ZXN6"/>
<evidence type="ECO:0000313" key="4">
    <source>
        <dbReference type="EMBL" id="MPM45582.1"/>
    </source>
</evidence>
<dbReference type="InterPro" id="IPR007168">
    <property type="entry name" value="Phageshock_PspC_N"/>
</dbReference>
<gene>
    <name evidence="4" type="ORF">SDC9_92270</name>
</gene>
<evidence type="ECO:0000259" key="3">
    <source>
        <dbReference type="Pfam" id="PF04024"/>
    </source>
</evidence>
<feature type="transmembrane region" description="Helical" evidence="2">
    <location>
        <begin position="236"/>
        <end position="254"/>
    </location>
</feature>
<evidence type="ECO:0000256" key="2">
    <source>
        <dbReference type="SAM" id="Phobius"/>
    </source>
</evidence>
<feature type="domain" description="Phage shock protein PspC N-terminal" evidence="3">
    <location>
        <begin position="64"/>
        <end position="116"/>
    </location>
</feature>
<evidence type="ECO:0000256" key="1">
    <source>
        <dbReference type="SAM" id="MobiDB-lite"/>
    </source>
</evidence>
<feature type="region of interest" description="Disordered" evidence="1">
    <location>
        <begin position="32"/>
        <end position="52"/>
    </location>
</feature>
<dbReference type="Pfam" id="PF04024">
    <property type="entry name" value="PspC"/>
    <property type="match status" value="1"/>
</dbReference>
<keyword evidence="2" id="KW-0472">Membrane</keyword>
<feature type="transmembrane region" description="Helical" evidence="2">
    <location>
        <begin position="89"/>
        <end position="115"/>
    </location>
</feature>
<accession>A0A644ZXN6</accession>
<comment type="caution">
    <text evidence="4">The sequence shown here is derived from an EMBL/GenBank/DDBJ whole genome shotgun (WGS) entry which is preliminary data.</text>
</comment>
<feature type="transmembrane region" description="Helical" evidence="2">
    <location>
        <begin position="261"/>
        <end position="281"/>
    </location>
</feature>
<reference evidence="4" key="1">
    <citation type="submission" date="2019-08" db="EMBL/GenBank/DDBJ databases">
        <authorList>
            <person name="Kucharzyk K."/>
            <person name="Murdoch R.W."/>
            <person name="Higgins S."/>
            <person name="Loffler F."/>
        </authorList>
    </citation>
    <scope>NUCLEOTIDE SEQUENCE</scope>
</reference>
<protein>
    <recommendedName>
        <fullName evidence="3">Phage shock protein PspC N-terminal domain-containing protein</fullName>
    </recommendedName>
</protein>
<sequence length="393" mass="42263">MFRRTIAPVGFWGIAPGPNRYHEPTRAARLDYMSASTPPPPQQWPLRPDSPRPSRDWAAEFLDLKRTPAHGNITGLSVAVADWLGIDVLLVRCLFVLTGLCSGIGVLAYLTGWILTRNATTGMAPLDHVGRRWRNAPPKVVVSWALAFGILGSLLFGTVTGVGWLPVAMIAVTAWAGTQGRLRRGGTPRRVTTRYWSPTPAPVKAHDRAAVAITLGTLLLAAGAAFATTVWFPDKVVLPLAAALGMIGLGLLVLARRGRGLGLIIPGVIVAVAMAAAMIALPPRGSDAIHYLASDQLGDVSLYDSQQSLDIGAVPITEDDQWQIDLRDSRLGLTLAADQNVIIEFNYSDSTAMLPIGFYNGSGQVTYRQIIDETQPTLTIVISAHDSQLWVMP</sequence>
<feature type="transmembrane region" description="Helical" evidence="2">
    <location>
        <begin position="209"/>
        <end position="230"/>
    </location>
</feature>